<gene>
    <name evidence="2" type="ORF">KB449_26070</name>
</gene>
<evidence type="ECO:0000313" key="3">
    <source>
        <dbReference type="Proteomes" id="UP001161691"/>
    </source>
</evidence>
<name>A0ABT6TRL2_9BACL</name>
<evidence type="ECO:0000256" key="1">
    <source>
        <dbReference type="ARBA" id="ARBA00022729"/>
    </source>
</evidence>
<dbReference type="Pfam" id="PF13199">
    <property type="entry name" value="Glyco_hydro_66"/>
    <property type="match status" value="1"/>
</dbReference>
<evidence type="ECO:0000313" key="2">
    <source>
        <dbReference type="EMBL" id="MDI4648447.1"/>
    </source>
</evidence>
<keyword evidence="2" id="KW-0378">Hydrolase</keyword>
<dbReference type="SUPFAM" id="SSF51445">
    <property type="entry name" value="(Trans)glycosidases"/>
    <property type="match status" value="1"/>
</dbReference>
<dbReference type="EMBL" id="JAGRPV010000001">
    <property type="protein sequence ID" value="MDI4648447.1"/>
    <property type="molecule type" value="Genomic_DNA"/>
</dbReference>
<dbReference type="Gene3D" id="3.20.20.80">
    <property type="entry name" value="Glycosidases"/>
    <property type="match status" value="1"/>
</dbReference>
<keyword evidence="1" id="KW-0732">Signal</keyword>
<dbReference type="InterPro" id="IPR025092">
    <property type="entry name" value="Glyco_hydro_66"/>
</dbReference>
<dbReference type="InterPro" id="IPR013780">
    <property type="entry name" value="Glyco_hydro_b"/>
</dbReference>
<dbReference type="RefSeq" id="WP_282911162.1">
    <property type="nucleotide sequence ID" value="NZ_JAGRPV010000001.1"/>
</dbReference>
<sequence length="595" mass="66508">MIKDIYPLQAQFRSGEPVRIAIELEPDAHGTRLALAVRRLDRVLLSVVRDLAPYRGSEAVEAVMEAAAAGGQSFDTHGASIAFAAMDRVSGVLALTVELPAIQAAFDGFGVDADLLDEHGAPLDTASTAFDVVDDWRRSTRYGFLSDFADADRGDAEDVKWLNKLHINLVQFYDWMYKHDELIPENNAYTDLMGRELCLDVVREKTELCHEYGMKAFAYGAVYAASKPFAARHPEWALYQSDGEPYDFIGIFTIMNIEASSPWHAHIIDQYRRAVEEVGFDGIHMDTYGFPKTGISRLDGESRIVRLEAHFPQLIDDTKAALSKAHPDIGLIFNNVGNWPVGPVAAANQEAVYVEVWKPYERYHHIRQIIREAQSAGDGKPVILAAYLAPFRKEADPARAYWSGLLLTSIIASLGAYHLLAGESQSLLTQAYYVDYSPAGADFAAALRRYYDFQIRYANLLYDASLRDVSMTHADGDNLEYVFDGLNYSTYGEAGKVWTIIRESERFKTVSFVNLSGQSEDYWNEGKNEPSVIPGIGVRILLDREPVGVFAASPDDRLGRPRQLEYRVTDSLRGMTLEVEVPSLSVWTLLWIEMG</sequence>
<dbReference type="GO" id="GO:0016787">
    <property type="term" value="F:hydrolase activity"/>
    <property type="evidence" value="ECO:0007669"/>
    <property type="project" value="UniProtKB-KW"/>
</dbReference>
<dbReference type="Gene3D" id="2.60.40.1180">
    <property type="entry name" value="Golgi alpha-mannosidase II"/>
    <property type="match status" value="1"/>
</dbReference>
<protein>
    <submittedName>
        <fullName evidence="2">Glycoside hydrolase family 66 protein</fullName>
    </submittedName>
</protein>
<dbReference type="InterPro" id="IPR017853">
    <property type="entry name" value="GH"/>
</dbReference>
<reference evidence="2" key="1">
    <citation type="submission" date="2023-04" db="EMBL/GenBank/DDBJ databases">
        <title>Comparative genomic analysis of Cohnella hashimotonis sp. nov., isolated from the International Space Station.</title>
        <authorList>
            <person name="Venkateswaran K."/>
            <person name="Simpson A."/>
        </authorList>
    </citation>
    <scope>NUCLEOTIDE SEQUENCE</scope>
    <source>
        <strain evidence="2">F6_2S_P_1</strain>
    </source>
</reference>
<keyword evidence="3" id="KW-1185">Reference proteome</keyword>
<dbReference type="CDD" id="cd14745">
    <property type="entry name" value="GH66"/>
    <property type="match status" value="1"/>
</dbReference>
<organism evidence="2 3">
    <name type="scientific">Cohnella hashimotonis</name>
    <dbReference type="NCBI Taxonomy" id="2826895"/>
    <lineage>
        <taxon>Bacteria</taxon>
        <taxon>Bacillati</taxon>
        <taxon>Bacillota</taxon>
        <taxon>Bacilli</taxon>
        <taxon>Bacillales</taxon>
        <taxon>Paenibacillaceae</taxon>
        <taxon>Cohnella</taxon>
    </lineage>
</organism>
<proteinExistence type="predicted"/>
<dbReference type="Proteomes" id="UP001161691">
    <property type="component" value="Unassembled WGS sequence"/>
</dbReference>
<comment type="caution">
    <text evidence="2">The sequence shown here is derived from an EMBL/GenBank/DDBJ whole genome shotgun (WGS) entry which is preliminary data.</text>
</comment>
<accession>A0ABT6TRL2</accession>